<accession>A0ACC2WY12</accession>
<evidence type="ECO:0000313" key="2">
    <source>
        <dbReference type="Proteomes" id="UP001230649"/>
    </source>
</evidence>
<protein>
    <submittedName>
        <fullName evidence="1">Uncharacterized protein</fullName>
    </submittedName>
</protein>
<dbReference type="EMBL" id="JASBWS010000003">
    <property type="protein sequence ID" value="KAJ9116663.1"/>
    <property type="molecule type" value="Genomic_DNA"/>
</dbReference>
<sequence length="722" mass="78523">MGLSERKNKQKIGNDPRNLTWTQDTNRFSFQHLQKFGWDPSKGLGTSHDGNPNHIKVVKKLDAGGIGITRALKEGAEIGGAGEGLDAVLKRLKAAGTGPIVFNDDDEDENKDSSAESAKEGSPAVSGESSTVVPIVAPEPRRIMAARNKYIKSKRLASQSPAAMAEILGIPMSALPQSGASTPVPTLHKAHLNTSSALAGEPINADSESSTPAPSDTKPDDGRTEDMLTTAPISVFEYFRRKLAQKKAEREGLPVPEFSNAPEAYNEVAKDFEGKKIKFDVDEDEEDAPTNTGIGSSSSSSKPAEPTSAAAPQSKEERKAAQKAAKEAEKAAKKAAKAELKRQAETSAEGSSKKDKKRKRGDDADQSTREEGEDERPKKSKSKGKERASDDVENAETVSKKSKKEKREKRTKEETSAELASTVTPGTEEQPKKAKKPKKDNTIINPSPYAALARNFRTTSRICTPPPSSPTHNVASVGTAAAGSQPIRGVDSSTARRLVQEHQRRLYESRKMKSRNAAFYVAGALILTLGFTYAAVPAYRAFCSATGFSGVPITDSARFLPDRLYPSEESAKAKRITVHFEATASDELKWKFTPQQKFVKVLPGETALAFYTAENWGTEDVIGIATYNTTPSRMAPYFAKVECFCFEQQKIRAGETVDLPVFFFIDRDIIDDVSLTGVDDVVLSYTFFKARRNKRGDLEPDAPLDVVEKASGFEGYELAKKE</sequence>
<dbReference type="Proteomes" id="UP001230649">
    <property type="component" value="Unassembled WGS sequence"/>
</dbReference>
<organism evidence="1 2">
    <name type="scientific">Naganishia adeliensis</name>
    <dbReference type="NCBI Taxonomy" id="92952"/>
    <lineage>
        <taxon>Eukaryota</taxon>
        <taxon>Fungi</taxon>
        <taxon>Dikarya</taxon>
        <taxon>Basidiomycota</taxon>
        <taxon>Agaricomycotina</taxon>
        <taxon>Tremellomycetes</taxon>
        <taxon>Filobasidiales</taxon>
        <taxon>Filobasidiaceae</taxon>
        <taxon>Naganishia</taxon>
    </lineage>
</organism>
<reference evidence="1" key="1">
    <citation type="submission" date="2023-04" db="EMBL/GenBank/DDBJ databases">
        <title>Draft Genome sequencing of Naganishia species isolated from polar environments using Oxford Nanopore Technology.</title>
        <authorList>
            <person name="Leo P."/>
            <person name="Venkateswaran K."/>
        </authorList>
    </citation>
    <scope>NUCLEOTIDE SEQUENCE</scope>
    <source>
        <strain evidence="1">MNA-CCFEE 5262</strain>
    </source>
</reference>
<proteinExistence type="predicted"/>
<gene>
    <name evidence="1" type="ORF">QFC20_000597</name>
</gene>
<evidence type="ECO:0000313" key="1">
    <source>
        <dbReference type="EMBL" id="KAJ9116663.1"/>
    </source>
</evidence>
<keyword evidence="2" id="KW-1185">Reference proteome</keyword>
<name>A0ACC2WY12_9TREE</name>
<comment type="caution">
    <text evidence="1">The sequence shown here is derived from an EMBL/GenBank/DDBJ whole genome shotgun (WGS) entry which is preliminary data.</text>
</comment>